<feature type="active site" evidence="4">
    <location>
        <position position="35"/>
    </location>
</feature>
<keyword evidence="4" id="KW-0378">Hydrolase</keyword>
<dbReference type="InterPro" id="IPR021520">
    <property type="entry name" value="Stealth_CR2"/>
</dbReference>
<feature type="domain" description="Stealth protein CR1 conserved region 1" evidence="6">
    <location>
        <begin position="1"/>
        <end position="27"/>
    </location>
</feature>
<dbReference type="InterPro" id="IPR031358">
    <property type="entry name" value="Stealth_CR1"/>
</dbReference>
<dbReference type="EMBL" id="OZ038524">
    <property type="protein sequence ID" value="CAL2079733.1"/>
    <property type="molecule type" value="Genomic_DNA"/>
</dbReference>
<name>A0ABM9NUN8_9FLAO</name>
<dbReference type="PANTHER" id="PTHR24045">
    <property type="match status" value="1"/>
</dbReference>
<evidence type="ECO:0008006" key="9">
    <source>
        <dbReference type="Google" id="ProtNLM"/>
    </source>
</evidence>
<dbReference type="PANTHER" id="PTHR24045:SF0">
    <property type="entry name" value="N-ACETYLGLUCOSAMINE-1-PHOSPHOTRANSFERASE SUBUNITS ALPHA_BETA"/>
    <property type="match status" value="1"/>
</dbReference>
<keyword evidence="8" id="KW-1185">Reference proteome</keyword>
<dbReference type="GeneID" id="65211518"/>
<organism evidence="7 8">
    <name type="scientific">Tenacibaculum dicentrarchi</name>
    <dbReference type="NCBI Taxonomy" id="669041"/>
    <lineage>
        <taxon>Bacteria</taxon>
        <taxon>Pseudomonadati</taxon>
        <taxon>Bacteroidota</taxon>
        <taxon>Flavobacteriia</taxon>
        <taxon>Flavobacteriales</taxon>
        <taxon>Flavobacteriaceae</taxon>
        <taxon>Tenacibaculum</taxon>
    </lineage>
</organism>
<accession>A0ABM9NUN8</accession>
<comment type="similarity">
    <text evidence="1">Belongs to the stealth family.</text>
</comment>
<dbReference type="RefSeq" id="WP_101903461.1">
    <property type="nucleotide sequence ID" value="NZ_JBFKZZ010000002.1"/>
</dbReference>
<protein>
    <recommendedName>
        <fullName evidence="9">Capsular biosynthesis protein</fullName>
    </recommendedName>
</protein>
<feature type="active site" evidence="4">
    <location>
        <position position="26"/>
    </location>
</feature>
<keyword evidence="4" id="KW-0624">Polysaccharide degradation</keyword>
<dbReference type="PROSITE" id="PS00698">
    <property type="entry name" value="GH9_3"/>
    <property type="match status" value="1"/>
</dbReference>
<dbReference type="InterPro" id="IPR047141">
    <property type="entry name" value="Stealth"/>
</dbReference>
<evidence type="ECO:0000256" key="2">
    <source>
        <dbReference type="ARBA" id="ARBA00022679"/>
    </source>
</evidence>
<comment type="similarity">
    <text evidence="4">Belongs to the glycosyl hydrolase 9 (cellulase E) family.</text>
</comment>
<evidence type="ECO:0000313" key="8">
    <source>
        <dbReference type="Proteomes" id="UP001497514"/>
    </source>
</evidence>
<gene>
    <name evidence="7" type="ORF">TD3509T_0881</name>
</gene>
<dbReference type="Proteomes" id="UP001497514">
    <property type="component" value="Chromosome"/>
</dbReference>
<proteinExistence type="inferred from homology"/>
<reference evidence="7 8" key="1">
    <citation type="submission" date="2024-05" db="EMBL/GenBank/DDBJ databases">
        <authorList>
            <person name="Duchaud E."/>
        </authorList>
    </citation>
    <scope>NUCLEOTIDE SEQUENCE [LARGE SCALE GENOMIC DNA]</scope>
    <source>
        <strain evidence="7">Ena-SAMPLE-TAB-13-05-2024-13:56:06:370-140309</strain>
    </source>
</reference>
<dbReference type="Pfam" id="PF11380">
    <property type="entry name" value="Stealth_CR2"/>
    <property type="match status" value="1"/>
</dbReference>
<evidence type="ECO:0000256" key="1">
    <source>
        <dbReference type="ARBA" id="ARBA00007583"/>
    </source>
</evidence>
<evidence type="ECO:0000256" key="3">
    <source>
        <dbReference type="ARBA" id="ARBA00023169"/>
    </source>
</evidence>
<dbReference type="Pfam" id="PF17101">
    <property type="entry name" value="Stealth_CR1"/>
    <property type="match status" value="1"/>
</dbReference>
<sequence length="321" mass="38120">MQIDAVITWVDSSDELWRDKINQYLDKKIDWNNKEDSTRYNSINEIDIAIVSILKFATFIKNIYVVTDNQRPKNFNDLKEKALLLGVTLKIIDHTIIFKGYEEYLPTFNSQSIETMLYRIPNLSEHFVYFNDDMFLINKTKKTDFFIDGFPVLRGQWIKFNENILYKRIFSSKNKKNKVSHRKAKETGAKIVGFKKSYDFHHTPYPMRVSTFETFFKNNENVQKRNIECKFRHINQYVPQGLVNHLEIKNKTVIQESKLALCYIQSFNYLKIRNKILKAKIKGDKVLFMCLQSLETAPKSSLKYILKWVDKKLDSNFENEI</sequence>
<keyword evidence="2" id="KW-0808">Transferase</keyword>
<feature type="domain" description="Stealth protein CR2 conserved region 2" evidence="5">
    <location>
        <begin position="39"/>
        <end position="147"/>
    </location>
</feature>
<keyword evidence="3" id="KW-0270">Exopolysaccharide synthesis</keyword>
<evidence type="ECO:0000259" key="5">
    <source>
        <dbReference type="Pfam" id="PF11380"/>
    </source>
</evidence>
<evidence type="ECO:0000256" key="4">
    <source>
        <dbReference type="PROSITE-ProRule" id="PRU10060"/>
    </source>
</evidence>
<keyword evidence="4" id="KW-0326">Glycosidase</keyword>
<evidence type="ECO:0000313" key="7">
    <source>
        <dbReference type="EMBL" id="CAL2079733.1"/>
    </source>
</evidence>
<keyword evidence="4" id="KW-0119">Carbohydrate metabolism</keyword>
<dbReference type="InterPro" id="IPR033126">
    <property type="entry name" value="Glyco_hydro_9_Asp/Glu_AS"/>
</dbReference>
<evidence type="ECO:0000259" key="6">
    <source>
        <dbReference type="Pfam" id="PF17101"/>
    </source>
</evidence>